<proteinExistence type="predicted"/>
<dbReference type="AlphaFoldDB" id="A0A328TTF9"/>
<evidence type="ECO:0000259" key="1">
    <source>
        <dbReference type="Pfam" id="PF13472"/>
    </source>
</evidence>
<reference evidence="2 3" key="1">
    <citation type="submission" date="2018-06" db="EMBL/GenBank/DDBJ databases">
        <title>Paenibacillus montanisoli sp. nov., isolated from mountain area soil.</title>
        <authorList>
            <person name="Wu M."/>
        </authorList>
    </citation>
    <scope>NUCLEOTIDE SEQUENCE [LARGE SCALE GENOMIC DNA]</scope>
    <source>
        <strain evidence="2 3">RA17</strain>
    </source>
</reference>
<evidence type="ECO:0000313" key="3">
    <source>
        <dbReference type="Proteomes" id="UP000249260"/>
    </source>
</evidence>
<dbReference type="PANTHER" id="PTHR30383:SF5">
    <property type="entry name" value="SGNH HYDROLASE-TYPE ESTERASE DOMAIN-CONTAINING PROTEIN"/>
    <property type="match status" value="1"/>
</dbReference>
<dbReference type="EMBL" id="QLUW01000006">
    <property type="protein sequence ID" value="RAP73869.1"/>
    <property type="molecule type" value="Genomic_DNA"/>
</dbReference>
<dbReference type="OrthoDB" id="193632at2"/>
<dbReference type="InterPro" id="IPR036514">
    <property type="entry name" value="SGNH_hydro_sf"/>
</dbReference>
<name>A0A328TTF9_9BACL</name>
<accession>A0A328TTF9</accession>
<keyword evidence="2" id="KW-0378">Hydrolase</keyword>
<keyword evidence="3" id="KW-1185">Reference proteome</keyword>
<dbReference type="GO" id="GO:0004622">
    <property type="term" value="F:phosphatidylcholine lysophospholipase activity"/>
    <property type="evidence" value="ECO:0007669"/>
    <property type="project" value="TreeGrafter"/>
</dbReference>
<dbReference type="Gene3D" id="3.40.50.1110">
    <property type="entry name" value="SGNH hydrolase"/>
    <property type="match status" value="1"/>
</dbReference>
<dbReference type="InterPro" id="IPR013830">
    <property type="entry name" value="SGNH_hydro"/>
</dbReference>
<dbReference type="Pfam" id="PF13472">
    <property type="entry name" value="Lipase_GDSL_2"/>
    <property type="match status" value="1"/>
</dbReference>
<protein>
    <submittedName>
        <fullName evidence="2">SGNH/GDSL hydrolase family protein</fullName>
    </submittedName>
</protein>
<organism evidence="2 3">
    <name type="scientific">Paenibacillus montanisoli</name>
    <dbReference type="NCBI Taxonomy" id="2081970"/>
    <lineage>
        <taxon>Bacteria</taxon>
        <taxon>Bacillati</taxon>
        <taxon>Bacillota</taxon>
        <taxon>Bacilli</taxon>
        <taxon>Bacillales</taxon>
        <taxon>Paenibacillaceae</taxon>
        <taxon>Paenibacillus</taxon>
    </lineage>
</organism>
<dbReference type="Proteomes" id="UP000249260">
    <property type="component" value="Unassembled WGS sequence"/>
</dbReference>
<dbReference type="PANTHER" id="PTHR30383">
    <property type="entry name" value="THIOESTERASE 1/PROTEASE 1/LYSOPHOSPHOLIPASE L1"/>
    <property type="match status" value="1"/>
</dbReference>
<feature type="domain" description="SGNH hydrolase-type esterase" evidence="1">
    <location>
        <begin position="14"/>
        <end position="191"/>
    </location>
</feature>
<evidence type="ECO:0000313" key="2">
    <source>
        <dbReference type="EMBL" id="RAP73869.1"/>
    </source>
</evidence>
<dbReference type="InterPro" id="IPR051532">
    <property type="entry name" value="Ester_Hydrolysis_Enzymes"/>
</dbReference>
<gene>
    <name evidence="2" type="ORF">DL346_25350</name>
</gene>
<sequence length="202" mass="22464">MKHWPDNRSVTVACHGHSVPAGYFATPVVDAFNAYPHLLHRKLKERFPFAVINVTVTAIGGEHAVSGAERFAREVLSLRPDVVTIDYGLNDRGLGLKAAGTAWQSMIEQALAAGSKVILLTPTWDTSYRDPSSEAWRELCAHREQIRQLASQYEIGLVDSFGLFEAYRANGGDPTDLLSWSNHPNRTGHELVADGLMRWFTY</sequence>
<comment type="caution">
    <text evidence="2">The sequence shown here is derived from an EMBL/GenBank/DDBJ whole genome shotgun (WGS) entry which is preliminary data.</text>
</comment>
<dbReference type="SUPFAM" id="SSF52266">
    <property type="entry name" value="SGNH hydrolase"/>
    <property type="match status" value="1"/>
</dbReference>